<dbReference type="EMBL" id="MT143459">
    <property type="protein sequence ID" value="QJA97071.1"/>
    <property type="molecule type" value="Genomic_DNA"/>
</dbReference>
<dbReference type="AlphaFoldDB" id="A0A6M3LVW8"/>
<name>A0A6M3LVW8_9ZZZZ</name>
<protein>
    <submittedName>
        <fullName evidence="1">Uncharacterized protein</fullName>
    </submittedName>
</protein>
<evidence type="ECO:0000313" key="1">
    <source>
        <dbReference type="EMBL" id="QJA97071.1"/>
    </source>
</evidence>
<sequence length="70" mass="8181">MKEQIQKHQKNLKKIAEDIMDMMVKAKETDPRDTEFGVNRRDLLTFFRNASDHTQHAINSLGRLLEVIGE</sequence>
<gene>
    <name evidence="1" type="ORF">MM415B06748_0011</name>
</gene>
<organism evidence="1">
    <name type="scientific">viral metagenome</name>
    <dbReference type="NCBI Taxonomy" id="1070528"/>
    <lineage>
        <taxon>unclassified sequences</taxon>
        <taxon>metagenomes</taxon>
        <taxon>organismal metagenomes</taxon>
    </lineage>
</organism>
<proteinExistence type="predicted"/>
<reference evidence="1" key="1">
    <citation type="submission" date="2020-03" db="EMBL/GenBank/DDBJ databases">
        <title>The deep terrestrial virosphere.</title>
        <authorList>
            <person name="Holmfeldt K."/>
            <person name="Nilsson E."/>
            <person name="Simone D."/>
            <person name="Lopez-Fernandez M."/>
            <person name="Wu X."/>
            <person name="de Brujin I."/>
            <person name="Lundin D."/>
            <person name="Andersson A."/>
            <person name="Bertilsson S."/>
            <person name="Dopson M."/>
        </authorList>
    </citation>
    <scope>NUCLEOTIDE SEQUENCE</scope>
    <source>
        <strain evidence="1">MM415B06748</strain>
    </source>
</reference>
<accession>A0A6M3LVW8</accession>